<dbReference type="RefSeq" id="WP_123770067.1">
    <property type="nucleotide sequence ID" value="NZ_RKQN01000002.1"/>
</dbReference>
<dbReference type="AlphaFoldDB" id="A0A3N4VS42"/>
<keyword evidence="3" id="KW-1185">Reference proteome</keyword>
<dbReference type="OrthoDB" id="9156239at2"/>
<feature type="chain" id="PRO_5018019143" description="DUF4156 domain-containing protein" evidence="1">
    <location>
        <begin position="20"/>
        <end position="144"/>
    </location>
</feature>
<feature type="signal peptide" evidence="1">
    <location>
        <begin position="1"/>
        <end position="19"/>
    </location>
</feature>
<evidence type="ECO:0008006" key="4">
    <source>
        <dbReference type="Google" id="ProtNLM"/>
    </source>
</evidence>
<protein>
    <recommendedName>
        <fullName evidence="4">DUF4156 domain-containing protein</fullName>
    </recommendedName>
</protein>
<keyword evidence="1" id="KW-0732">Signal</keyword>
<accession>A0A3N4VS42</accession>
<proteinExistence type="predicted"/>
<evidence type="ECO:0000256" key="1">
    <source>
        <dbReference type="SAM" id="SignalP"/>
    </source>
</evidence>
<organism evidence="2 3">
    <name type="scientific">Vulcaniibacterium tengchongense</name>
    <dbReference type="NCBI Taxonomy" id="1273429"/>
    <lineage>
        <taxon>Bacteria</taxon>
        <taxon>Pseudomonadati</taxon>
        <taxon>Pseudomonadota</taxon>
        <taxon>Gammaproteobacteria</taxon>
        <taxon>Lysobacterales</taxon>
        <taxon>Lysobacteraceae</taxon>
        <taxon>Vulcaniibacterium</taxon>
    </lineage>
</organism>
<dbReference type="EMBL" id="RKQN01000002">
    <property type="protein sequence ID" value="RPE79897.1"/>
    <property type="molecule type" value="Genomic_DNA"/>
</dbReference>
<comment type="caution">
    <text evidence="2">The sequence shown here is derived from an EMBL/GenBank/DDBJ whole genome shotgun (WGS) entry which is preliminary data.</text>
</comment>
<evidence type="ECO:0000313" key="3">
    <source>
        <dbReference type="Proteomes" id="UP000269708"/>
    </source>
</evidence>
<name>A0A3N4VS42_9GAMM</name>
<reference evidence="2 3" key="1">
    <citation type="submission" date="2018-11" db="EMBL/GenBank/DDBJ databases">
        <title>Genomic Encyclopedia of Type Strains, Phase IV (KMG-IV): sequencing the most valuable type-strain genomes for metagenomic binning, comparative biology and taxonomic classification.</title>
        <authorList>
            <person name="Goeker M."/>
        </authorList>
    </citation>
    <scope>NUCLEOTIDE SEQUENCE [LARGE SCALE GENOMIC DNA]</scope>
    <source>
        <strain evidence="2 3">DSM 25623</strain>
    </source>
</reference>
<dbReference type="PROSITE" id="PS51257">
    <property type="entry name" value="PROKAR_LIPOPROTEIN"/>
    <property type="match status" value="1"/>
</dbReference>
<dbReference type="Proteomes" id="UP000269708">
    <property type="component" value="Unassembled WGS sequence"/>
</dbReference>
<gene>
    <name evidence="2" type="ORF">EDC50_1726</name>
</gene>
<evidence type="ECO:0000313" key="2">
    <source>
        <dbReference type="EMBL" id="RPE79897.1"/>
    </source>
</evidence>
<sequence length="144" mass="14827">MFRLSLLSLVLLLAACASSHLITGRPRPPIDPAQVQVYFTAPPGGFEEIARLQTASGPLTFGEQNKMNAVLDKLRVEAAKLGANGVLFIGTEDGHGNSSIGVGAGGGSFRGRGFSSGGIGVSVSPSKKYAHGIAIYVPNPPPAR</sequence>